<gene>
    <name evidence="2" type="ORF">BGC07_06770</name>
</gene>
<dbReference type="SUPFAM" id="SSF46785">
    <property type="entry name" value="Winged helix' DNA-binding domain"/>
    <property type="match status" value="1"/>
</dbReference>
<protein>
    <submittedName>
        <fullName evidence="2">FeoC like transcriptional regulator family protein</fullName>
    </submittedName>
</protein>
<evidence type="ECO:0000259" key="1">
    <source>
        <dbReference type="Pfam" id="PF09012"/>
    </source>
</evidence>
<reference evidence="2 3" key="1">
    <citation type="submission" date="2016-08" db="EMBL/GenBank/DDBJ databases">
        <title>Draft genome sequence of Candidatus Piscirickettsia litoralis, from seawater.</title>
        <authorList>
            <person name="Wan X."/>
            <person name="Lee A.J."/>
            <person name="Hou S."/>
            <person name="Donachie S.P."/>
        </authorList>
    </citation>
    <scope>NUCLEOTIDE SEQUENCE [LARGE SCALE GENOMIC DNA]</scope>
    <source>
        <strain evidence="2 3">Y2</strain>
    </source>
</reference>
<keyword evidence="3" id="KW-1185">Reference proteome</keyword>
<proteinExistence type="predicted"/>
<feature type="domain" description="Transcriptional regulator HTH-type FeoC" evidence="1">
    <location>
        <begin position="3"/>
        <end position="72"/>
    </location>
</feature>
<dbReference type="Gene3D" id="1.10.10.10">
    <property type="entry name" value="Winged helix-like DNA-binding domain superfamily/Winged helix DNA-binding domain"/>
    <property type="match status" value="1"/>
</dbReference>
<dbReference type="RefSeq" id="WP_069312472.1">
    <property type="nucleotide sequence ID" value="NZ_MDTU01000001.1"/>
</dbReference>
<dbReference type="InterPro" id="IPR036390">
    <property type="entry name" value="WH_DNA-bd_sf"/>
</dbReference>
<organism evidence="2 3">
    <name type="scientific">Piscirickettsia litoralis</name>
    <dbReference type="NCBI Taxonomy" id="1891921"/>
    <lineage>
        <taxon>Bacteria</taxon>
        <taxon>Pseudomonadati</taxon>
        <taxon>Pseudomonadota</taxon>
        <taxon>Gammaproteobacteria</taxon>
        <taxon>Thiotrichales</taxon>
        <taxon>Piscirickettsiaceae</taxon>
        <taxon>Piscirickettsia</taxon>
    </lineage>
</organism>
<dbReference type="Proteomes" id="UP000094329">
    <property type="component" value="Unassembled WGS sequence"/>
</dbReference>
<dbReference type="InterPro" id="IPR015102">
    <property type="entry name" value="Tscrpt_reg_HTH_FeoC"/>
</dbReference>
<dbReference type="Pfam" id="PF09012">
    <property type="entry name" value="FeoC"/>
    <property type="match status" value="1"/>
</dbReference>
<accession>A0ABX3A2E5</accession>
<evidence type="ECO:0000313" key="3">
    <source>
        <dbReference type="Proteomes" id="UP000094329"/>
    </source>
</evidence>
<comment type="caution">
    <text evidence="2">The sequence shown here is derived from an EMBL/GenBank/DDBJ whole genome shotgun (WGS) entry which is preliminary data.</text>
</comment>
<dbReference type="InterPro" id="IPR036388">
    <property type="entry name" value="WH-like_DNA-bd_sf"/>
</dbReference>
<sequence>MITLSKLKSYLRERGYATLKEMSLCFQAEPEQLQCMLQHFINKGQVQTRNISTGCARKCSQNCPIKSSLLYEWKGKPAPLMH</sequence>
<evidence type="ECO:0000313" key="2">
    <source>
        <dbReference type="EMBL" id="ODN42675.1"/>
    </source>
</evidence>
<name>A0ABX3A2E5_9GAMM</name>
<dbReference type="EMBL" id="MDTU01000001">
    <property type="protein sequence ID" value="ODN42675.1"/>
    <property type="molecule type" value="Genomic_DNA"/>
</dbReference>